<feature type="region of interest" description="Disordered" evidence="1">
    <location>
        <begin position="1"/>
        <end position="26"/>
    </location>
</feature>
<keyword evidence="3" id="KW-1185">Reference proteome</keyword>
<organism evidence="2 3">
    <name type="scientific">Tanacetum coccineum</name>
    <dbReference type="NCBI Taxonomy" id="301880"/>
    <lineage>
        <taxon>Eukaryota</taxon>
        <taxon>Viridiplantae</taxon>
        <taxon>Streptophyta</taxon>
        <taxon>Embryophyta</taxon>
        <taxon>Tracheophyta</taxon>
        <taxon>Spermatophyta</taxon>
        <taxon>Magnoliopsida</taxon>
        <taxon>eudicotyledons</taxon>
        <taxon>Gunneridae</taxon>
        <taxon>Pentapetalae</taxon>
        <taxon>asterids</taxon>
        <taxon>campanulids</taxon>
        <taxon>Asterales</taxon>
        <taxon>Asteraceae</taxon>
        <taxon>Asteroideae</taxon>
        <taxon>Anthemideae</taxon>
        <taxon>Anthemidinae</taxon>
        <taxon>Tanacetum</taxon>
    </lineage>
</organism>
<reference evidence="2" key="1">
    <citation type="journal article" date="2022" name="Int. J. Mol. Sci.">
        <title>Draft Genome of Tanacetum Coccineum: Genomic Comparison of Closely Related Tanacetum-Family Plants.</title>
        <authorList>
            <person name="Yamashiro T."/>
            <person name="Shiraishi A."/>
            <person name="Nakayama K."/>
            <person name="Satake H."/>
        </authorList>
    </citation>
    <scope>NUCLEOTIDE SEQUENCE</scope>
</reference>
<reference evidence="2" key="2">
    <citation type="submission" date="2022-01" db="EMBL/GenBank/DDBJ databases">
        <authorList>
            <person name="Yamashiro T."/>
            <person name="Shiraishi A."/>
            <person name="Satake H."/>
            <person name="Nakayama K."/>
        </authorList>
    </citation>
    <scope>NUCLEOTIDE SEQUENCE</scope>
</reference>
<name>A0ABQ5CG15_9ASTR</name>
<gene>
    <name evidence="2" type="ORF">Tco_0895119</name>
</gene>
<dbReference type="EMBL" id="BQNB010014193">
    <property type="protein sequence ID" value="GJT25182.1"/>
    <property type="molecule type" value="Genomic_DNA"/>
</dbReference>
<protein>
    <submittedName>
        <fullName evidence="2">Uncharacterized protein</fullName>
    </submittedName>
</protein>
<evidence type="ECO:0000313" key="2">
    <source>
        <dbReference type="EMBL" id="GJT25182.1"/>
    </source>
</evidence>
<sequence>MLRCSRTMEDEEKGLPRKTMMRGAPSSCPTAIASPAVNLVPFAKDIEPFETDEFATTPPPPAAYRSCYYYSLPSPLTPLSSPLPQIPLPPLPLPSLPTHTRPTYAEAPLGYKAVKIRLRATSPLPLPEPSSPLLPLLLAVWRMFPRLMYRLGRDSVDASIRASKRRNTASIEVGDHAALRDEVDKLRRSEAYNNALETWILVLETQAYRHEWQRQDTNDHAIGHIMRIQALEARARVDTLEDTGSSA</sequence>
<dbReference type="Proteomes" id="UP001151760">
    <property type="component" value="Unassembled WGS sequence"/>
</dbReference>
<comment type="caution">
    <text evidence="2">The sequence shown here is derived from an EMBL/GenBank/DDBJ whole genome shotgun (WGS) entry which is preliminary data.</text>
</comment>
<evidence type="ECO:0000256" key="1">
    <source>
        <dbReference type="SAM" id="MobiDB-lite"/>
    </source>
</evidence>
<accession>A0ABQ5CG15</accession>
<evidence type="ECO:0000313" key="3">
    <source>
        <dbReference type="Proteomes" id="UP001151760"/>
    </source>
</evidence>
<proteinExistence type="predicted"/>